<protein>
    <recommendedName>
        <fullName evidence="6">NlpC/P60 domain-containing protein</fullName>
    </recommendedName>
</protein>
<comment type="similarity">
    <text evidence="1">Belongs to the peptidase C40 family.</text>
</comment>
<dbReference type="GO" id="GO:0008234">
    <property type="term" value="F:cysteine-type peptidase activity"/>
    <property type="evidence" value="ECO:0007669"/>
    <property type="project" value="UniProtKB-KW"/>
</dbReference>
<feature type="domain" description="NlpC/P60" evidence="6">
    <location>
        <begin position="45"/>
        <end position="169"/>
    </location>
</feature>
<proteinExistence type="inferred from homology"/>
<evidence type="ECO:0000313" key="7">
    <source>
        <dbReference type="EMBL" id="BBI99326.1"/>
    </source>
</evidence>
<dbReference type="SUPFAM" id="SSF54001">
    <property type="entry name" value="Cysteine proteinases"/>
    <property type="match status" value="1"/>
</dbReference>
<evidence type="ECO:0000313" key="8">
    <source>
        <dbReference type="Proteomes" id="UP001319121"/>
    </source>
</evidence>
<reference evidence="7 8" key="1">
    <citation type="submission" date="2019-03" db="EMBL/GenBank/DDBJ databases">
        <title>Complete genome sequence of Ferrigenium kumadai strain An22, a microaerophilic iron-oxidizing bacterium isolated from a paddy field soil.</title>
        <authorList>
            <person name="Watanabe T."/>
            <person name="Asakawa S."/>
        </authorList>
    </citation>
    <scope>NUCLEOTIDE SEQUENCE [LARGE SCALE GENOMIC DNA]</scope>
    <source>
        <strain evidence="7 8">An22</strain>
    </source>
</reference>
<evidence type="ECO:0000256" key="4">
    <source>
        <dbReference type="ARBA" id="ARBA00022807"/>
    </source>
</evidence>
<feature type="signal peptide" evidence="5">
    <location>
        <begin position="1"/>
        <end position="39"/>
    </location>
</feature>
<feature type="chain" id="PRO_5043030123" description="NlpC/P60 domain-containing protein" evidence="5">
    <location>
        <begin position="40"/>
        <end position="172"/>
    </location>
</feature>
<organism evidence="7 8">
    <name type="scientific">Ferrigenium kumadai</name>
    <dbReference type="NCBI Taxonomy" id="1682490"/>
    <lineage>
        <taxon>Bacteria</taxon>
        <taxon>Pseudomonadati</taxon>
        <taxon>Pseudomonadota</taxon>
        <taxon>Betaproteobacteria</taxon>
        <taxon>Nitrosomonadales</taxon>
        <taxon>Gallionellaceae</taxon>
        <taxon>Ferrigenium</taxon>
    </lineage>
</organism>
<dbReference type="EMBL" id="AP019536">
    <property type="protein sequence ID" value="BBI99326.1"/>
    <property type="molecule type" value="Genomic_DNA"/>
</dbReference>
<dbReference type="AlphaFoldDB" id="A0AAN1SZA7"/>
<name>A0AAN1SZA7_9PROT</name>
<keyword evidence="4" id="KW-0788">Thiol protease</keyword>
<evidence type="ECO:0000256" key="3">
    <source>
        <dbReference type="ARBA" id="ARBA00022801"/>
    </source>
</evidence>
<evidence type="ECO:0000256" key="1">
    <source>
        <dbReference type="ARBA" id="ARBA00007074"/>
    </source>
</evidence>
<dbReference type="PANTHER" id="PTHR47053">
    <property type="entry name" value="MUREIN DD-ENDOPEPTIDASE MEPH-RELATED"/>
    <property type="match status" value="1"/>
</dbReference>
<dbReference type="PROSITE" id="PS51935">
    <property type="entry name" value="NLPC_P60"/>
    <property type="match status" value="1"/>
</dbReference>
<accession>A0AAN1SZA7</accession>
<evidence type="ECO:0000256" key="5">
    <source>
        <dbReference type="SAM" id="SignalP"/>
    </source>
</evidence>
<dbReference type="InterPro" id="IPR051202">
    <property type="entry name" value="Peptidase_C40"/>
</dbReference>
<evidence type="ECO:0000256" key="2">
    <source>
        <dbReference type="ARBA" id="ARBA00022670"/>
    </source>
</evidence>
<dbReference type="InterPro" id="IPR038765">
    <property type="entry name" value="Papain-like_cys_pep_sf"/>
</dbReference>
<dbReference type="Pfam" id="PF00877">
    <property type="entry name" value="NLPC_P60"/>
    <property type="match status" value="1"/>
</dbReference>
<dbReference type="PANTHER" id="PTHR47053:SF1">
    <property type="entry name" value="MUREIN DD-ENDOPEPTIDASE MEPH-RELATED"/>
    <property type="match status" value="1"/>
</dbReference>
<dbReference type="RefSeq" id="WP_246487464.1">
    <property type="nucleotide sequence ID" value="NZ_AP019536.1"/>
</dbReference>
<dbReference type="Gene3D" id="3.90.1720.10">
    <property type="entry name" value="endopeptidase domain like (from Nostoc punctiforme)"/>
    <property type="match status" value="1"/>
</dbReference>
<dbReference type="GO" id="GO:0006508">
    <property type="term" value="P:proteolysis"/>
    <property type="evidence" value="ECO:0007669"/>
    <property type="project" value="UniProtKB-KW"/>
</dbReference>
<keyword evidence="3" id="KW-0378">Hydrolase</keyword>
<sequence>MAILPLQMQALYRKLRTMQRLALTLLALLLAACATPSHSPERASGGDTNEVALYAMSLADTPYRYGGNSAENGFDCSGFVQHVYLNTLGMKLPRTSHEMSQVGVNLETGQLRPGDLVFFNTRKKPFSHVGIYVGEERFVHSPSSGRAIMVTSMREDYWRSRYNGARRVTSAN</sequence>
<dbReference type="InterPro" id="IPR000064">
    <property type="entry name" value="NLP_P60_dom"/>
</dbReference>
<keyword evidence="8" id="KW-1185">Reference proteome</keyword>
<dbReference type="KEGG" id="fku:FGKAn22_10190"/>
<keyword evidence="2" id="KW-0645">Protease</keyword>
<dbReference type="Proteomes" id="UP001319121">
    <property type="component" value="Chromosome"/>
</dbReference>
<keyword evidence="5" id="KW-0732">Signal</keyword>
<evidence type="ECO:0000259" key="6">
    <source>
        <dbReference type="PROSITE" id="PS51935"/>
    </source>
</evidence>
<gene>
    <name evidence="7" type="ORF">FGKAn22_10190</name>
</gene>